<dbReference type="EMBL" id="KN847501">
    <property type="protein sequence ID" value="KIW09983.1"/>
    <property type="molecule type" value="Genomic_DNA"/>
</dbReference>
<evidence type="ECO:0000313" key="2">
    <source>
        <dbReference type="Proteomes" id="UP000053328"/>
    </source>
</evidence>
<dbReference type="GeneID" id="27338842"/>
<keyword evidence="2" id="KW-1185">Reference proteome</keyword>
<evidence type="ECO:0000313" key="1">
    <source>
        <dbReference type="EMBL" id="KIW09983.1"/>
    </source>
</evidence>
<dbReference type="OrthoDB" id="4145537at2759"/>
<dbReference type="RefSeq" id="XP_016230199.1">
    <property type="nucleotide sequence ID" value="XM_016386067.1"/>
</dbReference>
<proteinExistence type="predicted"/>
<dbReference type="HOGENOM" id="CLU_039855_0_0_1"/>
<evidence type="ECO:0008006" key="3">
    <source>
        <dbReference type="Google" id="ProtNLM"/>
    </source>
</evidence>
<dbReference type="AlphaFoldDB" id="A0A0D2ATF3"/>
<dbReference type="VEuPathDB" id="FungiDB:PV08_11759"/>
<protein>
    <recommendedName>
        <fullName evidence="3">Transcription factor domain-containing protein</fullName>
    </recommendedName>
</protein>
<gene>
    <name evidence="1" type="ORF">PV08_11759</name>
</gene>
<sequence length="393" mass="44841">MVGGSSERCHEHGDLLDYLFRNVLGQFSGTSVFKHIAWPGLIVARHMLLRKLPCQVLLAISSLYRDLDAGRQDPTSETIAFMLGGIQLLKEQLQTPDTIDGDSILTMTGLWMYEAVLRFEIVDWVSTRPTTTNTESSLQSIQAHLDGLRRSIAHIGGLKYLPPEAMWSVAWCVASLPGYWTLDAKMTEDQSISRARLTPGSQCSLTRLVDFLTRIERLASSTDFQPNILQETSFSLMRRSLLRLVQMPTNQRTVLKRMMRSTSMLSIMLFTFDVLLGGSKAHIQPLRERQREMMRLQDRLDQHNIDQEGSPQLAWQILMTEKETPHVQLHPRAWPIVEMVNEVKHLSVATIDSMSKLLIEWMFPRDAGHVADFRYERLLLQIHYELDGVAGVL</sequence>
<name>A0A0D2ATF3_9EURO</name>
<accession>A0A0D2ATF3</accession>
<organism evidence="1 2">
    <name type="scientific">Exophiala spinifera</name>
    <dbReference type="NCBI Taxonomy" id="91928"/>
    <lineage>
        <taxon>Eukaryota</taxon>
        <taxon>Fungi</taxon>
        <taxon>Dikarya</taxon>
        <taxon>Ascomycota</taxon>
        <taxon>Pezizomycotina</taxon>
        <taxon>Eurotiomycetes</taxon>
        <taxon>Chaetothyriomycetidae</taxon>
        <taxon>Chaetothyriales</taxon>
        <taxon>Herpotrichiellaceae</taxon>
        <taxon>Exophiala</taxon>
    </lineage>
</organism>
<reference evidence="1 2" key="1">
    <citation type="submission" date="2015-01" db="EMBL/GenBank/DDBJ databases">
        <title>The Genome Sequence of Exophiala spinifera CBS89968.</title>
        <authorList>
            <consortium name="The Broad Institute Genomics Platform"/>
            <person name="Cuomo C."/>
            <person name="de Hoog S."/>
            <person name="Gorbushina A."/>
            <person name="Stielow B."/>
            <person name="Teixiera M."/>
            <person name="Abouelleil A."/>
            <person name="Chapman S.B."/>
            <person name="Priest M."/>
            <person name="Young S.K."/>
            <person name="Wortman J."/>
            <person name="Nusbaum C."/>
            <person name="Birren B."/>
        </authorList>
    </citation>
    <scope>NUCLEOTIDE SEQUENCE [LARGE SCALE GENOMIC DNA]</scope>
    <source>
        <strain evidence="1 2">CBS 89968</strain>
    </source>
</reference>
<dbReference type="Proteomes" id="UP000053328">
    <property type="component" value="Unassembled WGS sequence"/>
</dbReference>
<dbReference type="STRING" id="91928.A0A0D2ATF3"/>